<proteinExistence type="predicted"/>
<organism evidence="3 4">
    <name type="scientific">Tissierella pigra</name>
    <dbReference type="NCBI Taxonomy" id="2607614"/>
    <lineage>
        <taxon>Bacteria</taxon>
        <taxon>Bacillati</taxon>
        <taxon>Bacillota</taxon>
        <taxon>Tissierellia</taxon>
        <taxon>Tissierellales</taxon>
        <taxon>Tissierellaceae</taxon>
        <taxon>Tissierella</taxon>
    </lineage>
</organism>
<dbReference type="GO" id="GO:0004175">
    <property type="term" value="F:endopeptidase activity"/>
    <property type="evidence" value="ECO:0007669"/>
    <property type="project" value="UniProtKB-ARBA"/>
</dbReference>
<dbReference type="RefSeq" id="WP_154439966.1">
    <property type="nucleotide sequence ID" value="NZ_VUNQ01000016.1"/>
</dbReference>
<dbReference type="GO" id="GO:0080120">
    <property type="term" value="P:CAAX-box protein maturation"/>
    <property type="evidence" value="ECO:0007669"/>
    <property type="project" value="UniProtKB-ARBA"/>
</dbReference>
<feature type="transmembrane region" description="Helical" evidence="1">
    <location>
        <begin position="21"/>
        <end position="46"/>
    </location>
</feature>
<reference evidence="3 4" key="1">
    <citation type="submission" date="2019-09" db="EMBL/GenBank/DDBJ databases">
        <title>In-depth cultivation of the pig gut microbiome towards novel bacterial diversity and tailored functional studies.</title>
        <authorList>
            <person name="Wylensek D."/>
            <person name="Hitch T.C.A."/>
            <person name="Clavel T."/>
        </authorList>
    </citation>
    <scope>NUCLEOTIDE SEQUENCE [LARGE SCALE GENOMIC DNA]</scope>
    <source>
        <strain evidence="3 4">WCA3-693-APC-4?</strain>
    </source>
</reference>
<comment type="caution">
    <text evidence="3">The sequence shown here is derived from an EMBL/GenBank/DDBJ whole genome shotgun (WGS) entry which is preliminary data.</text>
</comment>
<dbReference type="EMBL" id="VUNQ01000016">
    <property type="protein sequence ID" value="MSU01553.1"/>
    <property type="molecule type" value="Genomic_DNA"/>
</dbReference>
<accession>A0A6N7XVS5</accession>
<keyword evidence="1" id="KW-1133">Transmembrane helix</keyword>
<keyword evidence="3" id="KW-0645">Protease</keyword>
<dbReference type="GO" id="GO:0006508">
    <property type="term" value="P:proteolysis"/>
    <property type="evidence" value="ECO:0007669"/>
    <property type="project" value="UniProtKB-KW"/>
</dbReference>
<dbReference type="Proteomes" id="UP000469523">
    <property type="component" value="Unassembled WGS sequence"/>
</dbReference>
<name>A0A6N7XVS5_9FIRM</name>
<feature type="transmembrane region" description="Helical" evidence="1">
    <location>
        <begin position="141"/>
        <end position="160"/>
    </location>
</feature>
<gene>
    <name evidence="3" type="ORF">FYJ83_08760</name>
</gene>
<keyword evidence="1" id="KW-0472">Membrane</keyword>
<keyword evidence="4" id="KW-1185">Reference proteome</keyword>
<feature type="domain" description="CAAX prenyl protease 2/Lysostaphin resistance protein A-like" evidence="2">
    <location>
        <begin position="69"/>
        <end position="154"/>
    </location>
</feature>
<feature type="transmembrane region" description="Helical" evidence="1">
    <location>
        <begin position="172"/>
        <end position="190"/>
    </location>
</feature>
<evidence type="ECO:0000259" key="2">
    <source>
        <dbReference type="Pfam" id="PF02517"/>
    </source>
</evidence>
<sequence length="217" mass="25193">MENNIEPIKYFKRKNIKSIDMIKLFIYQHAAVYTILLFLIIIEFILNTKGYSMYKGILYQVDKSTINITFWTGVRICLISPFIEEFVFRDLILRLLKKYGVKFAIITQALIFGILHNNIITIVHTTVFGILYGYIAVKTNSIVVTTILHIMQNSFTVFMGMTILKNVVNVDLAQILMAIIYLIVAIITLYHSNWKIRVGDEINIDVKEILLKYKSNK</sequence>
<evidence type="ECO:0000313" key="4">
    <source>
        <dbReference type="Proteomes" id="UP000469523"/>
    </source>
</evidence>
<keyword evidence="3" id="KW-0482">Metalloprotease</keyword>
<dbReference type="Pfam" id="PF02517">
    <property type="entry name" value="Rce1-like"/>
    <property type="match status" value="1"/>
</dbReference>
<keyword evidence="1" id="KW-0812">Transmembrane</keyword>
<keyword evidence="3" id="KW-0378">Hydrolase</keyword>
<dbReference type="AlphaFoldDB" id="A0A6N7XVS5"/>
<dbReference type="PANTHER" id="PTHR36435">
    <property type="entry name" value="SLR1288 PROTEIN"/>
    <property type="match status" value="1"/>
</dbReference>
<evidence type="ECO:0000256" key="1">
    <source>
        <dbReference type="SAM" id="Phobius"/>
    </source>
</evidence>
<dbReference type="GO" id="GO:0008237">
    <property type="term" value="F:metallopeptidase activity"/>
    <property type="evidence" value="ECO:0007669"/>
    <property type="project" value="UniProtKB-KW"/>
</dbReference>
<feature type="transmembrane region" description="Helical" evidence="1">
    <location>
        <begin position="109"/>
        <end position="135"/>
    </location>
</feature>
<protein>
    <submittedName>
        <fullName evidence="3">CPBP family intramembrane metalloprotease</fullName>
    </submittedName>
</protein>
<dbReference type="InterPro" id="IPR052710">
    <property type="entry name" value="CAAX_protease"/>
</dbReference>
<evidence type="ECO:0000313" key="3">
    <source>
        <dbReference type="EMBL" id="MSU01553.1"/>
    </source>
</evidence>
<dbReference type="InterPro" id="IPR003675">
    <property type="entry name" value="Rce1/LyrA-like_dom"/>
</dbReference>
<dbReference type="PANTHER" id="PTHR36435:SF1">
    <property type="entry name" value="CAAX AMINO TERMINAL PROTEASE FAMILY PROTEIN"/>
    <property type="match status" value="1"/>
</dbReference>